<feature type="domain" description="FAD-binding" evidence="8">
    <location>
        <begin position="150"/>
        <end position="222"/>
    </location>
</feature>
<evidence type="ECO:0000259" key="9">
    <source>
        <dbReference type="Pfam" id="PF26311"/>
    </source>
</evidence>
<dbReference type="Pfam" id="PF01266">
    <property type="entry name" value="DAO"/>
    <property type="match status" value="1"/>
</dbReference>
<comment type="caution">
    <text evidence="10">The sequence shown here is derived from an EMBL/GenBank/DDBJ whole genome shotgun (WGS) entry which is preliminary data.</text>
</comment>
<keyword evidence="4" id="KW-0274">FAD</keyword>
<evidence type="ECO:0000256" key="5">
    <source>
        <dbReference type="ARBA" id="ARBA00023002"/>
    </source>
</evidence>
<dbReference type="GO" id="GO:0071949">
    <property type="term" value="F:FAD binding"/>
    <property type="evidence" value="ECO:0007669"/>
    <property type="project" value="InterPro"/>
</dbReference>
<dbReference type="RefSeq" id="WP_184388122.1">
    <property type="nucleotide sequence ID" value="NZ_BAAAJD010000056.1"/>
</dbReference>
<dbReference type="InterPro" id="IPR059103">
    <property type="entry name" value="FixC-like_C"/>
</dbReference>
<evidence type="ECO:0000259" key="7">
    <source>
        <dbReference type="Pfam" id="PF01266"/>
    </source>
</evidence>
<keyword evidence="11" id="KW-1185">Reference proteome</keyword>
<dbReference type="PANTHER" id="PTHR43624">
    <property type="entry name" value="ELECTRON TRANSFER FLAVOPROTEIN-QUINONE OXIDOREDUCTASE YDIS-RELATED"/>
    <property type="match status" value="1"/>
</dbReference>
<dbReference type="EC" id="1.5.5.-" evidence="10"/>
<dbReference type="AlphaFoldDB" id="A0A7W8VBN8"/>
<evidence type="ECO:0000256" key="3">
    <source>
        <dbReference type="ARBA" id="ARBA00022630"/>
    </source>
</evidence>
<accession>A0A7W8VBN8</accession>
<evidence type="ECO:0000256" key="1">
    <source>
        <dbReference type="ARBA" id="ARBA00001974"/>
    </source>
</evidence>
<dbReference type="Gene3D" id="3.50.50.60">
    <property type="entry name" value="FAD/NAD(P)-binding domain"/>
    <property type="match status" value="1"/>
</dbReference>
<comment type="cofactor">
    <cofactor evidence="1">
        <name>FAD</name>
        <dbReference type="ChEBI" id="CHEBI:57692"/>
    </cofactor>
</comment>
<feature type="region of interest" description="Disordered" evidence="6">
    <location>
        <begin position="1"/>
        <end position="44"/>
    </location>
</feature>
<dbReference type="GO" id="GO:0016491">
    <property type="term" value="F:oxidoreductase activity"/>
    <property type="evidence" value="ECO:0007669"/>
    <property type="project" value="UniProtKB-KW"/>
</dbReference>
<proteinExistence type="inferred from homology"/>
<comment type="similarity">
    <text evidence="2">Belongs to the ETF-QO/FixC family.</text>
</comment>
<dbReference type="PANTHER" id="PTHR43624:SF2">
    <property type="entry name" value="ELECTRON TRANSFER FLAVOPROTEIN-QUINONE OXIDOREDUCTASE YDIS-RELATED"/>
    <property type="match status" value="1"/>
</dbReference>
<evidence type="ECO:0000256" key="4">
    <source>
        <dbReference type="ARBA" id="ARBA00022827"/>
    </source>
</evidence>
<feature type="compositionally biased region" description="Basic and acidic residues" evidence="6">
    <location>
        <begin position="1"/>
        <end position="17"/>
    </location>
</feature>
<dbReference type="SUPFAM" id="SSF54373">
    <property type="entry name" value="FAD-linked reductases, C-terminal domain"/>
    <property type="match status" value="1"/>
</dbReference>
<evidence type="ECO:0000259" key="8">
    <source>
        <dbReference type="Pfam" id="PF01494"/>
    </source>
</evidence>
<protein>
    <submittedName>
        <fullName evidence="10">Electron transfer flavoprotein-quinone oxidoreductase</fullName>
        <ecNumber evidence="10">1.5.5.-</ecNumber>
    </submittedName>
</protein>
<name>A0A7W8VBN8_9ACTN</name>
<keyword evidence="5 10" id="KW-0560">Oxidoreductase</keyword>
<dbReference type="EMBL" id="JACHDB010000001">
    <property type="protein sequence ID" value="MBB5430332.1"/>
    <property type="molecule type" value="Genomic_DNA"/>
</dbReference>
<dbReference type="InterPro" id="IPR036188">
    <property type="entry name" value="FAD/NAD-bd_sf"/>
</dbReference>
<dbReference type="PRINTS" id="PR00420">
    <property type="entry name" value="RNGMNOXGNASE"/>
</dbReference>
<dbReference type="InterPro" id="IPR039651">
    <property type="entry name" value="FixC-like"/>
</dbReference>
<feature type="domain" description="FixC-like C-terminal" evidence="9">
    <location>
        <begin position="416"/>
        <end position="476"/>
    </location>
</feature>
<organism evidence="10 11">
    <name type="scientific">Nocardiopsis composta</name>
    <dbReference type="NCBI Taxonomy" id="157465"/>
    <lineage>
        <taxon>Bacteria</taxon>
        <taxon>Bacillati</taxon>
        <taxon>Actinomycetota</taxon>
        <taxon>Actinomycetes</taxon>
        <taxon>Streptosporangiales</taxon>
        <taxon>Nocardiopsidaceae</taxon>
        <taxon>Nocardiopsis</taxon>
    </lineage>
</organism>
<dbReference type="InterPro" id="IPR002938">
    <property type="entry name" value="FAD-bd"/>
</dbReference>
<dbReference type="Pfam" id="PF26311">
    <property type="entry name" value="ETF-QO_FixC_C"/>
    <property type="match status" value="1"/>
</dbReference>
<dbReference type="InterPro" id="IPR006076">
    <property type="entry name" value="FAD-dep_OxRdtase"/>
</dbReference>
<sequence>MTSPNTDDRRAAEREGAPGEAGDPPPGGRPALRGVREPEPGRGPAAVDAVVVGAGPAGSAAALELARAGRSVVLLERGPFPGSKNVYGGVIYPRVLDGVLPDWREDAPAQRWVVRRSTVLLSGDRAVSVDVRVPGWGRPPGNGMTAYRADFDSWLADRAVRAGARLVASTTATGLLRGPGGRVAGVRTDRPGGDLAARVVIACDGVNSLLAREAGLHPGPQARHTALGVKEVIALPRDAIDQRFGLSGDEGADFEMLGCTGGIPGGGFLYTNAETVAVGAVLSVSGLASSGRRPEEVVDRIKRHPAIAPYLRGGTVKEYAAHLVPEGGYRHMPRLYGDGILVAGDAAGMTLAAGIWLEGVNFAIGAGLAAGRAAAEALAAGDTGRRGLARYERALRSSFVLADHARLRGAPDLVLSPRVQHRYPGLAADLAQAAFTVDNPAPKPGLARLLLRAARANGVRLHHLAADAWRVARVFR</sequence>
<evidence type="ECO:0000313" key="11">
    <source>
        <dbReference type="Proteomes" id="UP000572635"/>
    </source>
</evidence>
<reference evidence="10 11" key="1">
    <citation type="submission" date="2020-08" db="EMBL/GenBank/DDBJ databases">
        <title>Sequencing the genomes of 1000 actinobacteria strains.</title>
        <authorList>
            <person name="Klenk H.-P."/>
        </authorList>
    </citation>
    <scope>NUCLEOTIDE SEQUENCE [LARGE SCALE GENOMIC DNA]</scope>
    <source>
        <strain evidence="10 11">DSM 44551</strain>
    </source>
</reference>
<evidence type="ECO:0000313" key="10">
    <source>
        <dbReference type="EMBL" id="MBB5430332.1"/>
    </source>
</evidence>
<dbReference type="Proteomes" id="UP000572635">
    <property type="component" value="Unassembled WGS sequence"/>
</dbReference>
<evidence type="ECO:0000256" key="2">
    <source>
        <dbReference type="ARBA" id="ARBA00006796"/>
    </source>
</evidence>
<feature type="domain" description="FAD dependent oxidoreductase" evidence="7">
    <location>
        <begin position="48"/>
        <end position="95"/>
    </location>
</feature>
<keyword evidence="3" id="KW-0285">Flavoprotein</keyword>
<dbReference type="Pfam" id="PF01494">
    <property type="entry name" value="FAD_binding_3"/>
    <property type="match status" value="1"/>
</dbReference>
<gene>
    <name evidence="10" type="ORF">HDA36_000416</name>
</gene>
<evidence type="ECO:0000256" key="6">
    <source>
        <dbReference type="SAM" id="MobiDB-lite"/>
    </source>
</evidence>
<dbReference type="SUPFAM" id="SSF51905">
    <property type="entry name" value="FAD/NAD(P)-binding domain"/>
    <property type="match status" value="1"/>
</dbReference>